<evidence type="ECO:0000256" key="1">
    <source>
        <dbReference type="ARBA" id="ARBA00011043"/>
    </source>
</evidence>
<comment type="caution">
    <text evidence="10">Lacks conserved residue(s) required for the propagation of feature annotation.</text>
</comment>
<dbReference type="InterPro" id="IPR031168">
    <property type="entry name" value="G_TrmE"/>
</dbReference>
<keyword evidence="14" id="KW-1185">Reference proteome</keyword>
<dbReference type="RefSeq" id="WP_079495523.1">
    <property type="nucleotide sequence ID" value="NZ_FUZT01000018.1"/>
</dbReference>
<feature type="binding site" evidence="10">
    <location>
        <position position="22"/>
    </location>
    <ligand>
        <name>(6S)-5-formyl-5,6,7,8-tetrahydrofolate</name>
        <dbReference type="ChEBI" id="CHEBI:57457"/>
    </ligand>
</feature>
<evidence type="ECO:0000256" key="5">
    <source>
        <dbReference type="ARBA" id="ARBA00022741"/>
    </source>
</evidence>
<feature type="binding site" evidence="10">
    <location>
        <position position="460"/>
    </location>
    <ligand>
        <name>(6S)-5-formyl-5,6,7,8-tetrahydrofolate</name>
        <dbReference type="ChEBI" id="CHEBI:57457"/>
    </ligand>
</feature>
<evidence type="ECO:0000256" key="11">
    <source>
        <dbReference type="RuleBase" id="RU003313"/>
    </source>
</evidence>
<dbReference type="Gene3D" id="3.40.50.300">
    <property type="entry name" value="P-loop containing nucleotide triphosphate hydrolases"/>
    <property type="match status" value="1"/>
</dbReference>
<keyword evidence="2 10" id="KW-0963">Cytoplasm</keyword>
<dbReference type="InterPro" id="IPR004520">
    <property type="entry name" value="GTPase_MnmE"/>
</dbReference>
<dbReference type="GO" id="GO:0046872">
    <property type="term" value="F:metal ion binding"/>
    <property type="evidence" value="ECO:0007669"/>
    <property type="project" value="UniProtKB-KW"/>
</dbReference>
<evidence type="ECO:0000313" key="13">
    <source>
        <dbReference type="EMBL" id="SKC88886.1"/>
    </source>
</evidence>
<name>A0A1T5ML17_9FIRM</name>
<dbReference type="PANTHER" id="PTHR42714">
    <property type="entry name" value="TRNA MODIFICATION GTPASE GTPBP3"/>
    <property type="match status" value="1"/>
</dbReference>
<dbReference type="STRING" id="36842.SAMN02194393_04936"/>
<keyword evidence="7 10" id="KW-0460">Magnesium</keyword>
<dbReference type="InterPro" id="IPR027368">
    <property type="entry name" value="MnmE_dom2"/>
</dbReference>
<dbReference type="Pfam" id="PF01926">
    <property type="entry name" value="MMR_HSR1"/>
    <property type="match status" value="1"/>
</dbReference>
<feature type="binding site" evidence="10">
    <location>
        <position position="87"/>
    </location>
    <ligand>
        <name>(6S)-5-formyl-5,6,7,8-tetrahydrofolate</name>
        <dbReference type="ChEBI" id="CHEBI:57457"/>
    </ligand>
</feature>
<feature type="binding site" evidence="10">
    <location>
        <position position="251"/>
    </location>
    <ligand>
        <name>K(+)</name>
        <dbReference type="ChEBI" id="CHEBI:29103"/>
    </ligand>
</feature>
<gene>
    <name evidence="10" type="primary">mnmE</name>
    <name evidence="10" type="synonym">trmE</name>
    <name evidence="13" type="ORF">SAMN02194393_04936</name>
</gene>
<dbReference type="AlphaFoldDB" id="A0A1T5ML17"/>
<comment type="similarity">
    <text evidence="1 10 11">Belongs to the TRAFAC class TrmE-Era-EngA-EngB-Septin-like GTPase superfamily. TrmE GTPase family.</text>
</comment>
<dbReference type="InterPro" id="IPR025867">
    <property type="entry name" value="MnmE_helical"/>
</dbReference>
<dbReference type="GO" id="GO:0042802">
    <property type="term" value="F:identical protein binding"/>
    <property type="evidence" value="ECO:0007669"/>
    <property type="project" value="UniProtKB-ARBA"/>
</dbReference>
<dbReference type="GO" id="GO:0030488">
    <property type="term" value="P:tRNA methylation"/>
    <property type="evidence" value="ECO:0007669"/>
    <property type="project" value="TreeGrafter"/>
</dbReference>
<comment type="subcellular location">
    <subcellularLocation>
        <location evidence="10">Cytoplasm</location>
    </subcellularLocation>
</comment>
<dbReference type="FunFam" id="3.30.1360.120:FF:000003">
    <property type="entry name" value="tRNA modification GTPase MnmE"/>
    <property type="match status" value="1"/>
</dbReference>
<dbReference type="GO" id="GO:0003924">
    <property type="term" value="F:GTPase activity"/>
    <property type="evidence" value="ECO:0007669"/>
    <property type="project" value="UniProtKB-UniRule"/>
</dbReference>
<dbReference type="GO" id="GO:0005525">
    <property type="term" value="F:GTP binding"/>
    <property type="evidence" value="ECO:0007669"/>
    <property type="project" value="UniProtKB-UniRule"/>
</dbReference>
<dbReference type="FunFam" id="3.40.50.300:FF:000494">
    <property type="entry name" value="tRNA modification GTPase MnmE"/>
    <property type="match status" value="1"/>
</dbReference>
<dbReference type="InterPro" id="IPR027266">
    <property type="entry name" value="TrmE/GcvT-like"/>
</dbReference>
<evidence type="ECO:0000256" key="6">
    <source>
        <dbReference type="ARBA" id="ARBA00022801"/>
    </source>
</evidence>
<protein>
    <recommendedName>
        <fullName evidence="10">tRNA modification GTPase MnmE</fullName>
        <ecNumber evidence="10">3.6.-.-</ecNumber>
    </recommendedName>
</protein>
<evidence type="ECO:0000313" key="14">
    <source>
        <dbReference type="Proteomes" id="UP000190285"/>
    </source>
</evidence>
<comment type="function">
    <text evidence="10">Exhibits a very high intrinsic GTPase hydrolysis rate. Involved in the addition of a carboxymethylaminomethyl (cmnm) group at the wobble position (U34) of certain tRNAs, forming tRNA-cmnm(5)s(2)U34.</text>
</comment>
<evidence type="ECO:0000256" key="10">
    <source>
        <dbReference type="HAMAP-Rule" id="MF_00379"/>
    </source>
</evidence>
<dbReference type="InterPro" id="IPR006073">
    <property type="entry name" value="GTP-bd"/>
</dbReference>
<dbReference type="HAMAP" id="MF_00379">
    <property type="entry name" value="GTPase_MnmE"/>
    <property type="match status" value="1"/>
</dbReference>
<dbReference type="SUPFAM" id="SSF116878">
    <property type="entry name" value="TrmE connector domain"/>
    <property type="match status" value="1"/>
</dbReference>
<organism evidence="13 14">
    <name type="scientific">Maledivibacter halophilus</name>
    <dbReference type="NCBI Taxonomy" id="36842"/>
    <lineage>
        <taxon>Bacteria</taxon>
        <taxon>Bacillati</taxon>
        <taxon>Bacillota</taxon>
        <taxon>Clostridia</taxon>
        <taxon>Peptostreptococcales</taxon>
        <taxon>Caminicellaceae</taxon>
        <taxon>Maledivibacter</taxon>
    </lineage>
</organism>
<dbReference type="CDD" id="cd04164">
    <property type="entry name" value="trmE"/>
    <property type="match status" value="1"/>
</dbReference>
<feature type="binding site" evidence="10">
    <location>
        <position position="232"/>
    </location>
    <ligand>
        <name>K(+)</name>
        <dbReference type="ChEBI" id="CHEBI:29103"/>
    </ligand>
</feature>
<dbReference type="InterPro" id="IPR005225">
    <property type="entry name" value="Small_GTP-bd"/>
</dbReference>
<dbReference type="NCBIfam" id="TIGR00450">
    <property type="entry name" value="mnmE_trmE_thdF"/>
    <property type="match status" value="1"/>
</dbReference>
<dbReference type="SUPFAM" id="SSF52540">
    <property type="entry name" value="P-loop containing nucleoside triphosphate hydrolases"/>
    <property type="match status" value="1"/>
</dbReference>
<reference evidence="13 14" key="1">
    <citation type="submission" date="2017-02" db="EMBL/GenBank/DDBJ databases">
        <authorList>
            <person name="Peterson S.W."/>
        </authorList>
    </citation>
    <scope>NUCLEOTIDE SEQUENCE [LARGE SCALE GENOMIC DNA]</scope>
    <source>
        <strain evidence="13 14">M1</strain>
    </source>
</reference>
<keyword evidence="9 10" id="KW-0342">GTP-binding</keyword>
<dbReference type="PROSITE" id="PS51709">
    <property type="entry name" value="G_TRME"/>
    <property type="match status" value="1"/>
</dbReference>
<evidence type="ECO:0000256" key="4">
    <source>
        <dbReference type="ARBA" id="ARBA00022723"/>
    </source>
</evidence>
<feature type="binding site" evidence="10">
    <location>
        <position position="253"/>
    </location>
    <ligand>
        <name>K(+)</name>
        <dbReference type="ChEBI" id="CHEBI:29103"/>
    </ligand>
</feature>
<dbReference type="Pfam" id="PF12631">
    <property type="entry name" value="MnmE_helical"/>
    <property type="match status" value="1"/>
</dbReference>
<comment type="subunit">
    <text evidence="10">Homodimer. Heterotetramer of two MnmE and two MnmG subunits.</text>
</comment>
<keyword evidence="3 10" id="KW-0819">tRNA processing</keyword>
<dbReference type="PANTHER" id="PTHR42714:SF2">
    <property type="entry name" value="TRNA MODIFICATION GTPASE GTPBP3, MITOCHONDRIAL"/>
    <property type="match status" value="1"/>
</dbReference>
<dbReference type="GO" id="GO:0005829">
    <property type="term" value="C:cytosol"/>
    <property type="evidence" value="ECO:0007669"/>
    <property type="project" value="TreeGrafter"/>
</dbReference>
<accession>A0A1T5ML17</accession>
<dbReference type="OrthoDB" id="9805918at2"/>
<feature type="binding site" evidence="10">
    <location>
        <begin position="232"/>
        <end position="237"/>
    </location>
    <ligand>
        <name>GTP</name>
        <dbReference type="ChEBI" id="CHEBI:37565"/>
    </ligand>
</feature>
<dbReference type="EMBL" id="FUZT01000018">
    <property type="protein sequence ID" value="SKC88886.1"/>
    <property type="molecule type" value="Genomic_DNA"/>
</dbReference>
<evidence type="ECO:0000256" key="3">
    <source>
        <dbReference type="ARBA" id="ARBA00022694"/>
    </source>
</evidence>
<feature type="binding site" evidence="10">
    <location>
        <position position="257"/>
    </location>
    <ligand>
        <name>Mg(2+)</name>
        <dbReference type="ChEBI" id="CHEBI:18420"/>
    </ligand>
</feature>
<keyword evidence="6 10" id="KW-0378">Hydrolase</keyword>
<evidence type="ECO:0000256" key="8">
    <source>
        <dbReference type="ARBA" id="ARBA00022958"/>
    </source>
</evidence>
<comment type="cofactor">
    <cofactor evidence="10">
        <name>K(+)</name>
        <dbReference type="ChEBI" id="CHEBI:29103"/>
    </cofactor>
    <text evidence="10">Binds 1 potassium ion per subunit.</text>
</comment>
<proteinExistence type="inferred from homology"/>
<keyword evidence="4 10" id="KW-0479">Metal-binding</keyword>
<feature type="binding site" evidence="10">
    <location>
        <position position="256"/>
    </location>
    <ligand>
        <name>K(+)</name>
        <dbReference type="ChEBI" id="CHEBI:29103"/>
    </ligand>
</feature>
<dbReference type="Gene3D" id="1.20.120.430">
    <property type="entry name" value="tRNA modification GTPase MnmE domain 2"/>
    <property type="match status" value="1"/>
</dbReference>
<keyword evidence="8 10" id="KW-0630">Potassium</keyword>
<dbReference type="Pfam" id="PF10396">
    <property type="entry name" value="TrmE_N"/>
    <property type="match status" value="1"/>
</dbReference>
<dbReference type="InterPro" id="IPR018948">
    <property type="entry name" value="GTP-bd_TrmE_N"/>
</dbReference>
<dbReference type="EC" id="3.6.-.-" evidence="10"/>
<dbReference type="NCBIfam" id="TIGR00231">
    <property type="entry name" value="small_GTP"/>
    <property type="match status" value="1"/>
</dbReference>
<feature type="binding site" evidence="10">
    <location>
        <position position="126"/>
    </location>
    <ligand>
        <name>(6S)-5-formyl-5,6,7,8-tetrahydrofolate</name>
        <dbReference type="ChEBI" id="CHEBI:57457"/>
    </ligand>
</feature>
<evidence type="ECO:0000256" key="9">
    <source>
        <dbReference type="ARBA" id="ARBA00023134"/>
    </source>
</evidence>
<dbReference type="Gene3D" id="3.30.1360.120">
    <property type="entry name" value="Probable tRNA modification gtpase trme, domain 1"/>
    <property type="match status" value="1"/>
</dbReference>
<dbReference type="GO" id="GO:0002098">
    <property type="term" value="P:tRNA wobble uridine modification"/>
    <property type="evidence" value="ECO:0007669"/>
    <property type="project" value="TreeGrafter"/>
</dbReference>
<feature type="binding site" evidence="10">
    <location>
        <position position="236"/>
    </location>
    <ligand>
        <name>Mg(2+)</name>
        <dbReference type="ChEBI" id="CHEBI:18420"/>
    </ligand>
</feature>
<evidence type="ECO:0000256" key="7">
    <source>
        <dbReference type="ARBA" id="ARBA00022842"/>
    </source>
</evidence>
<evidence type="ECO:0000259" key="12">
    <source>
        <dbReference type="PROSITE" id="PS51709"/>
    </source>
</evidence>
<dbReference type="InterPro" id="IPR027417">
    <property type="entry name" value="P-loop_NTPase"/>
</dbReference>
<feature type="domain" description="TrmE-type G" evidence="12">
    <location>
        <begin position="222"/>
        <end position="381"/>
    </location>
</feature>
<dbReference type="CDD" id="cd14858">
    <property type="entry name" value="TrmE_N"/>
    <property type="match status" value="1"/>
</dbReference>
<feature type="binding site" evidence="10">
    <location>
        <begin position="251"/>
        <end position="257"/>
    </location>
    <ligand>
        <name>GTP</name>
        <dbReference type="ChEBI" id="CHEBI:37565"/>
    </ligand>
</feature>
<feature type="binding site" evidence="10">
    <location>
        <begin position="276"/>
        <end position="279"/>
    </location>
    <ligand>
        <name>GTP</name>
        <dbReference type="ChEBI" id="CHEBI:37565"/>
    </ligand>
</feature>
<evidence type="ECO:0000256" key="2">
    <source>
        <dbReference type="ARBA" id="ARBA00022490"/>
    </source>
</evidence>
<keyword evidence="5 10" id="KW-0547">Nucleotide-binding</keyword>
<dbReference type="NCBIfam" id="NF003661">
    <property type="entry name" value="PRK05291.1-3"/>
    <property type="match status" value="1"/>
</dbReference>
<sequence>MIDDTITAIATALGEAGISIIRISGPEAINVLDGIFRSKKGISIKEYPQRKMVYGHIFDKERNKVLDEVLVVYMKAPYTYTKEDIVEINCHGGIVPTRNILHLVLKNGVRMAEPGEFTKRAFLNGRIDLAQAEAVMDLISAKTDKGFDVALSQLEGNLSKNVKKLREIILETLAHLHVSIDYTEEDIQEITYSQLLSNMETIKDEIERLLKTSETGKIIREGLNTVIIGKPNVGKSSLLNALLRESRAIVTDVPGTTRDVIEEYLSIKGIPLKIVDTAGIRDTEDLVEKIGVERSKEFFNRGDLIILVLDASEDLTKEDMEIIEHIKHRKAIVLLNKTDLPQRVDEKKLEGLLPNQRVIKISILEEKGLDEIEDEIVNMVYGGNIKSRDSSFITNVRHKSSLEKALKSISDGIEAANQNLPYDLIEVDIKDCYDFLGEITGDTVDDDIVDKIFSNFCLGK</sequence>
<dbReference type="Proteomes" id="UP000190285">
    <property type="component" value="Unassembled WGS sequence"/>
</dbReference>